<evidence type="ECO:0000256" key="4">
    <source>
        <dbReference type="ARBA" id="ARBA00004466"/>
    </source>
</evidence>
<evidence type="ECO:0000256" key="7">
    <source>
        <dbReference type="ARBA" id="ARBA00013499"/>
    </source>
</evidence>
<dbReference type="PANTHER" id="PTHR43109:SF2">
    <property type="entry name" value="NUCLEOSIDE DIPHOSPHATE KINASE 7"/>
    <property type="match status" value="1"/>
</dbReference>
<proteinExistence type="inferred from homology"/>
<dbReference type="GO" id="GO:0006183">
    <property type="term" value="P:GTP biosynthetic process"/>
    <property type="evidence" value="ECO:0007669"/>
    <property type="project" value="InterPro"/>
</dbReference>
<comment type="similarity">
    <text evidence="6 15 16">Belongs to the NDK family.</text>
</comment>
<dbReference type="Pfam" id="PF25364">
    <property type="entry name" value="PH_NDK7_N"/>
    <property type="match status" value="1"/>
</dbReference>
<dbReference type="GO" id="GO:0005634">
    <property type="term" value="C:nucleus"/>
    <property type="evidence" value="ECO:0007669"/>
    <property type="project" value="UniProtKB-SubCell"/>
</dbReference>
<evidence type="ECO:0000313" key="19">
    <source>
        <dbReference type="Proteomes" id="UP001460270"/>
    </source>
</evidence>
<gene>
    <name evidence="18" type="ORF">WMY93_033460</name>
</gene>
<keyword evidence="10" id="KW-0378">Hydrolase</keyword>
<dbReference type="FunFam" id="2.30.29.170:FF:000005">
    <property type="entry name" value="Nucleoside diphosphate kinase 7"/>
    <property type="match status" value="1"/>
</dbReference>
<dbReference type="Proteomes" id="UP001460270">
    <property type="component" value="Unassembled WGS sequence"/>
</dbReference>
<dbReference type="InterPro" id="IPR036850">
    <property type="entry name" value="NDK-like_dom_sf"/>
</dbReference>
<dbReference type="FunFam" id="3.30.70.141:FF:000010">
    <property type="entry name" value="Nucleoside diphosphate kinase 7"/>
    <property type="match status" value="1"/>
</dbReference>
<dbReference type="InterPro" id="IPR001564">
    <property type="entry name" value="Nucleoside_diP_kinase"/>
</dbReference>
<evidence type="ECO:0000313" key="18">
    <source>
        <dbReference type="EMBL" id="KAK7879872.1"/>
    </source>
</evidence>
<dbReference type="GO" id="GO:0006241">
    <property type="term" value="P:CTP biosynthetic process"/>
    <property type="evidence" value="ECO:0007669"/>
    <property type="project" value="InterPro"/>
</dbReference>
<feature type="domain" description="DM10" evidence="17">
    <location>
        <begin position="1"/>
        <end position="88"/>
    </location>
</feature>
<organism evidence="18 19">
    <name type="scientific">Mugilogobius chulae</name>
    <name type="common">yellowstripe goby</name>
    <dbReference type="NCBI Taxonomy" id="88201"/>
    <lineage>
        <taxon>Eukaryota</taxon>
        <taxon>Metazoa</taxon>
        <taxon>Chordata</taxon>
        <taxon>Craniata</taxon>
        <taxon>Vertebrata</taxon>
        <taxon>Euteleostomi</taxon>
        <taxon>Actinopterygii</taxon>
        <taxon>Neopterygii</taxon>
        <taxon>Teleostei</taxon>
        <taxon>Neoteleostei</taxon>
        <taxon>Acanthomorphata</taxon>
        <taxon>Gobiaria</taxon>
        <taxon>Gobiiformes</taxon>
        <taxon>Gobioidei</taxon>
        <taxon>Gobiidae</taxon>
        <taxon>Gobionellinae</taxon>
        <taxon>Mugilogobius</taxon>
    </lineage>
</organism>
<dbReference type="GO" id="GO:0046872">
    <property type="term" value="F:metal ion binding"/>
    <property type="evidence" value="ECO:0007669"/>
    <property type="project" value="UniProtKB-KW"/>
</dbReference>
<dbReference type="GO" id="GO:0005879">
    <property type="term" value="C:axonemal microtubule"/>
    <property type="evidence" value="ECO:0007669"/>
    <property type="project" value="TreeGrafter"/>
</dbReference>
<evidence type="ECO:0000256" key="9">
    <source>
        <dbReference type="ARBA" id="ARBA00022723"/>
    </source>
</evidence>
<dbReference type="SMART" id="SM00676">
    <property type="entry name" value="DM10"/>
    <property type="match status" value="1"/>
</dbReference>
<dbReference type="InterPro" id="IPR034907">
    <property type="entry name" value="NDK-like_dom"/>
</dbReference>
<keyword evidence="11" id="KW-0206">Cytoskeleton</keyword>
<sequence length="365" mass="41804">EDRFAFLAEWFDPSAGLLRKYQLFFYPRDGSVEMYDVKNERVFLRRTKYEDLHTEDLFVGNKVNIFSRQLSLIDYADQFTANRLGSKKERTLALIKPDSVTKIGDVLQTVYSSDLIVTKARMVRLTWSQAADFYVEHQSKPSFNSLVQFLSSGPMVALELMGDEAVSVWRRILGPTDSALARREEPRCVRAQYGTDAIKNVGHGSDSYAAAARELEFFFPSTIGRGPENTAVLTDCTCCVIKPHAVSEGTTSKSRRDKIRSISLAFFHRLRVQLLLSLLSNLQRCQREEFRYIIWATRLSRQLTFCFRPCLVLVLIWFNAQILQVQISVNSHNALHPLSLVNAYYHKNIRQIPEETEVNTVAITV</sequence>
<accession>A0AAW0MNL2</accession>
<dbReference type="SMART" id="SM00562">
    <property type="entry name" value="NDK"/>
    <property type="match status" value="1"/>
</dbReference>
<evidence type="ECO:0000256" key="8">
    <source>
        <dbReference type="ARBA" id="ARBA00022490"/>
    </source>
</evidence>
<dbReference type="Gene3D" id="3.30.70.141">
    <property type="entry name" value="Nucleoside diphosphate kinase-like domain"/>
    <property type="match status" value="1"/>
</dbReference>
<keyword evidence="8" id="KW-0963">Cytoplasm</keyword>
<comment type="caution">
    <text evidence="18">The sequence shown here is derived from an EMBL/GenBank/DDBJ whole genome shotgun (WGS) entry which is preliminary data.</text>
</comment>
<evidence type="ECO:0000256" key="3">
    <source>
        <dbReference type="ARBA" id="ARBA00004430"/>
    </source>
</evidence>
<feature type="non-terminal residue" evidence="18">
    <location>
        <position position="365"/>
    </location>
</feature>
<dbReference type="AlphaFoldDB" id="A0AAW0MNL2"/>
<evidence type="ECO:0000256" key="6">
    <source>
        <dbReference type="ARBA" id="ARBA00008142"/>
    </source>
</evidence>
<dbReference type="Pfam" id="PF00334">
    <property type="entry name" value="NDK"/>
    <property type="match status" value="1"/>
</dbReference>
<dbReference type="GO" id="GO:0005813">
    <property type="term" value="C:centrosome"/>
    <property type="evidence" value="ECO:0007669"/>
    <property type="project" value="TreeGrafter"/>
</dbReference>
<dbReference type="SUPFAM" id="SSF54919">
    <property type="entry name" value="Nucleoside diphosphate kinase, NDK"/>
    <property type="match status" value="1"/>
</dbReference>
<dbReference type="GO" id="GO:0006228">
    <property type="term" value="P:UTP biosynthetic process"/>
    <property type="evidence" value="ECO:0007669"/>
    <property type="project" value="InterPro"/>
</dbReference>
<evidence type="ECO:0000256" key="12">
    <source>
        <dbReference type="ARBA" id="ARBA00023242"/>
    </source>
</evidence>
<comment type="caution">
    <text evidence="15">Lacks conserved residue(s) required for the propagation of feature annotation.</text>
</comment>
<keyword evidence="12" id="KW-0539">Nucleus</keyword>
<keyword evidence="13" id="KW-0966">Cell projection</keyword>
<dbReference type="EMBL" id="JBBPFD010000182">
    <property type="protein sequence ID" value="KAK7879872.1"/>
    <property type="molecule type" value="Genomic_DNA"/>
</dbReference>
<name>A0AAW0MNL2_9GOBI</name>
<reference evidence="19" key="1">
    <citation type="submission" date="2024-04" db="EMBL/GenBank/DDBJ databases">
        <title>Salinicola lusitanus LLJ914,a marine bacterium isolated from the Okinawa Trough.</title>
        <authorList>
            <person name="Li J."/>
        </authorList>
    </citation>
    <scope>NUCLEOTIDE SEQUENCE [LARGE SCALE GENOMIC DNA]</scope>
</reference>
<protein>
    <recommendedName>
        <fullName evidence="7">Nucleoside diphosphate kinase B</fullName>
    </recommendedName>
</protein>
<keyword evidence="14" id="KW-0131">Cell cycle</keyword>
<keyword evidence="9" id="KW-0479">Metal-binding</keyword>
<evidence type="ECO:0000256" key="13">
    <source>
        <dbReference type="ARBA" id="ARBA00023273"/>
    </source>
</evidence>
<dbReference type="GO" id="GO:0004550">
    <property type="term" value="F:nucleoside diphosphate kinase activity"/>
    <property type="evidence" value="ECO:0007669"/>
    <property type="project" value="InterPro"/>
</dbReference>
<evidence type="ECO:0000256" key="15">
    <source>
        <dbReference type="PROSITE-ProRule" id="PRU00706"/>
    </source>
</evidence>
<dbReference type="GO" id="GO:0016787">
    <property type="term" value="F:hydrolase activity"/>
    <property type="evidence" value="ECO:0007669"/>
    <property type="project" value="UniProtKB-KW"/>
</dbReference>
<evidence type="ECO:0000256" key="2">
    <source>
        <dbReference type="ARBA" id="ARBA00004123"/>
    </source>
</evidence>
<dbReference type="PROSITE" id="PS51374">
    <property type="entry name" value="NDPK_LIKE"/>
    <property type="match status" value="1"/>
</dbReference>
<evidence type="ECO:0000256" key="14">
    <source>
        <dbReference type="ARBA" id="ARBA00023306"/>
    </source>
</evidence>
<dbReference type="InterPro" id="IPR006602">
    <property type="entry name" value="DM10_dom"/>
</dbReference>
<feature type="non-terminal residue" evidence="18">
    <location>
        <position position="1"/>
    </location>
</feature>
<comment type="subcellular location">
    <subcellularLocation>
        <location evidence="5">Cell projection</location>
        <location evidence="5">Lamellipodium</location>
    </subcellularLocation>
    <subcellularLocation>
        <location evidence="4">Cell projection</location>
        <location evidence="4">Ruffle</location>
    </subcellularLocation>
    <subcellularLocation>
        <location evidence="3">Cytoplasm</location>
        <location evidence="3">Cytoskeleton</location>
        <location evidence="3">Cilium axoneme</location>
    </subcellularLocation>
    <subcellularLocation>
        <location evidence="2">Nucleus</location>
    </subcellularLocation>
</comment>
<evidence type="ECO:0000256" key="11">
    <source>
        <dbReference type="ARBA" id="ARBA00023212"/>
    </source>
</evidence>
<dbReference type="PRINTS" id="PR01243">
    <property type="entry name" value="NUCDPKINASE"/>
</dbReference>
<keyword evidence="19" id="KW-1185">Reference proteome</keyword>
<evidence type="ECO:0000256" key="10">
    <source>
        <dbReference type="ARBA" id="ARBA00022801"/>
    </source>
</evidence>
<evidence type="ECO:0000256" key="16">
    <source>
        <dbReference type="RuleBase" id="RU004011"/>
    </source>
</evidence>
<comment type="function">
    <text evidence="1">Major role in the synthesis of nucleoside triphosphates other than ATP.</text>
</comment>
<evidence type="ECO:0000259" key="17">
    <source>
        <dbReference type="PROSITE" id="PS51336"/>
    </source>
</evidence>
<dbReference type="InterPro" id="IPR057579">
    <property type="entry name" value="DM10_NDK7"/>
</dbReference>
<dbReference type="PANTHER" id="PTHR43109">
    <property type="entry name" value="NUCLEOSIDE DIPHOSPHATE KINASE 7"/>
    <property type="match status" value="1"/>
</dbReference>
<dbReference type="PROSITE" id="PS51336">
    <property type="entry name" value="DM10"/>
    <property type="match status" value="1"/>
</dbReference>
<dbReference type="GO" id="GO:0030027">
    <property type="term" value="C:lamellipodium"/>
    <property type="evidence" value="ECO:0007669"/>
    <property type="project" value="UniProtKB-SubCell"/>
</dbReference>
<dbReference type="GO" id="GO:0001726">
    <property type="term" value="C:ruffle"/>
    <property type="evidence" value="ECO:0007669"/>
    <property type="project" value="UniProtKB-SubCell"/>
</dbReference>
<evidence type="ECO:0000256" key="1">
    <source>
        <dbReference type="ARBA" id="ARBA00003465"/>
    </source>
</evidence>
<dbReference type="Gene3D" id="2.30.29.170">
    <property type="match status" value="1"/>
</dbReference>
<evidence type="ECO:0000256" key="5">
    <source>
        <dbReference type="ARBA" id="ARBA00004510"/>
    </source>
</evidence>